<feature type="transmembrane region" description="Helical" evidence="1">
    <location>
        <begin position="183"/>
        <end position="204"/>
    </location>
</feature>
<dbReference type="Proteomes" id="UP000261082">
    <property type="component" value="Unassembled WGS sequence"/>
</dbReference>
<evidence type="ECO:0000256" key="1">
    <source>
        <dbReference type="SAM" id="Phobius"/>
    </source>
</evidence>
<protein>
    <submittedName>
        <fullName evidence="2">Uncharacterized protein</fullName>
    </submittedName>
</protein>
<evidence type="ECO:0000313" key="3">
    <source>
        <dbReference type="Proteomes" id="UP000261082"/>
    </source>
</evidence>
<keyword evidence="1" id="KW-0812">Transmembrane</keyword>
<accession>A0A3E1Q6Z7</accession>
<keyword evidence="3" id="KW-1185">Reference proteome</keyword>
<evidence type="ECO:0000313" key="2">
    <source>
        <dbReference type="EMBL" id="RFN57894.1"/>
    </source>
</evidence>
<name>A0A3E1Q6Z7_9FLAO</name>
<dbReference type="AlphaFoldDB" id="A0A3E1Q6Z7"/>
<dbReference type="OrthoDB" id="1253476at2"/>
<organism evidence="2 3">
    <name type="scientific">Marixanthomonas ophiurae</name>
    <dbReference type="NCBI Taxonomy" id="387659"/>
    <lineage>
        <taxon>Bacteria</taxon>
        <taxon>Pseudomonadati</taxon>
        <taxon>Bacteroidota</taxon>
        <taxon>Flavobacteriia</taxon>
        <taxon>Flavobacteriales</taxon>
        <taxon>Flavobacteriaceae</taxon>
        <taxon>Marixanthomonas</taxon>
    </lineage>
</organism>
<feature type="transmembrane region" description="Helical" evidence="1">
    <location>
        <begin position="64"/>
        <end position="83"/>
    </location>
</feature>
<comment type="caution">
    <text evidence="2">The sequence shown here is derived from an EMBL/GenBank/DDBJ whole genome shotgun (WGS) entry which is preliminary data.</text>
</comment>
<feature type="transmembrane region" description="Helical" evidence="1">
    <location>
        <begin position="119"/>
        <end position="140"/>
    </location>
</feature>
<feature type="transmembrane region" description="Helical" evidence="1">
    <location>
        <begin position="37"/>
        <end position="58"/>
    </location>
</feature>
<dbReference type="RefSeq" id="WP_117159843.1">
    <property type="nucleotide sequence ID" value="NZ_QVID01000002.1"/>
</dbReference>
<feature type="transmembrane region" description="Helical" evidence="1">
    <location>
        <begin position="147"/>
        <end position="171"/>
    </location>
</feature>
<reference evidence="2 3" key="1">
    <citation type="journal article" date="2007" name="Int. J. Syst. Evol. Microbiol.">
        <title>Marixanthomonas ophiurae gen. nov., sp. nov., a marine bacterium of the family Flavobacteriaceae isolated from a deep-sea brittle star.</title>
        <authorList>
            <person name="Romanenko L.A."/>
            <person name="Uchino M."/>
            <person name="Frolova G.M."/>
            <person name="Mikhailov V.V."/>
        </authorList>
    </citation>
    <scope>NUCLEOTIDE SEQUENCE [LARGE SCALE GENOMIC DNA]</scope>
    <source>
        <strain evidence="2 3">KMM 3046</strain>
    </source>
</reference>
<feature type="transmembrane region" description="Helical" evidence="1">
    <location>
        <begin position="6"/>
        <end position="25"/>
    </location>
</feature>
<dbReference type="EMBL" id="QVID01000002">
    <property type="protein sequence ID" value="RFN57894.1"/>
    <property type="molecule type" value="Genomic_DNA"/>
</dbReference>
<proteinExistence type="predicted"/>
<sequence>MDTLFDILSNFAIAFCVLNALLYIFSLNGNNKAYKIFAVYLVVIAIIQLNASFLKYITPINNNLFLFHFYYILQFIFLTFFYFELLKHKWMYAVLVIVLGIITFQFIETPAMFFRYNPLGVTITQGLIVVYSVLFFYKYLHETNEFLIINIGLFFYLLSSILIFASGNLVFNMELITEYGYNLLLNLNNVLYLGLQFLIFVTWWKNYYSKKTIK</sequence>
<keyword evidence="1" id="KW-1133">Transmembrane helix</keyword>
<feature type="transmembrane region" description="Helical" evidence="1">
    <location>
        <begin position="90"/>
        <end position="107"/>
    </location>
</feature>
<keyword evidence="1" id="KW-0472">Membrane</keyword>
<gene>
    <name evidence="2" type="ORF">DZ858_11660</name>
</gene>